<keyword evidence="7" id="KW-1185">Reference proteome</keyword>
<feature type="compositionally biased region" description="Polar residues" evidence="5">
    <location>
        <begin position="627"/>
        <end position="653"/>
    </location>
</feature>
<feature type="compositionally biased region" description="Low complexity" evidence="5">
    <location>
        <begin position="505"/>
        <end position="528"/>
    </location>
</feature>
<dbReference type="InterPro" id="IPR051573">
    <property type="entry name" value="Ankyrin-SOCS_box_domain"/>
</dbReference>
<feature type="region of interest" description="Disordered" evidence="5">
    <location>
        <begin position="728"/>
        <end position="803"/>
    </location>
</feature>
<keyword evidence="2" id="KW-0677">Repeat</keyword>
<organism evidence="6 7">
    <name type="scientific">Trichogramma kaykai</name>
    <dbReference type="NCBI Taxonomy" id="54128"/>
    <lineage>
        <taxon>Eukaryota</taxon>
        <taxon>Metazoa</taxon>
        <taxon>Ecdysozoa</taxon>
        <taxon>Arthropoda</taxon>
        <taxon>Hexapoda</taxon>
        <taxon>Insecta</taxon>
        <taxon>Pterygota</taxon>
        <taxon>Neoptera</taxon>
        <taxon>Endopterygota</taxon>
        <taxon>Hymenoptera</taxon>
        <taxon>Apocrita</taxon>
        <taxon>Proctotrupomorpha</taxon>
        <taxon>Chalcidoidea</taxon>
        <taxon>Trichogrammatidae</taxon>
        <taxon>Trichogramma</taxon>
    </lineage>
</organism>
<evidence type="ECO:0000313" key="6">
    <source>
        <dbReference type="EMBL" id="KAL3385003.1"/>
    </source>
</evidence>
<feature type="compositionally biased region" description="Low complexity" evidence="5">
    <location>
        <begin position="565"/>
        <end position="581"/>
    </location>
</feature>
<dbReference type="PANTHER" id="PTHR24136">
    <property type="entry name" value="SOWAH (DROSOPHILA) HOMOLOG"/>
    <property type="match status" value="1"/>
</dbReference>
<evidence type="ECO:0000256" key="2">
    <source>
        <dbReference type="ARBA" id="ARBA00022737"/>
    </source>
</evidence>
<dbReference type="PANTHER" id="PTHR24136:SF15">
    <property type="entry name" value="ANK_REP_REGION DOMAIN-CONTAINING PROTEIN"/>
    <property type="match status" value="1"/>
</dbReference>
<feature type="region of interest" description="Disordered" evidence="5">
    <location>
        <begin position="621"/>
        <end position="703"/>
    </location>
</feature>
<evidence type="ECO:0000256" key="3">
    <source>
        <dbReference type="ARBA" id="ARBA00023043"/>
    </source>
</evidence>
<feature type="repeat" description="ANK" evidence="4">
    <location>
        <begin position="255"/>
        <end position="283"/>
    </location>
</feature>
<gene>
    <name evidence="6" type="ORF">TKK_019401</name>
</gene>
<evidence type="ECO:0000313" key="7">
    <source>
        <dbReference type="Proteomes" id="UP001627154"/>
    </source>
</evidence>
<feature type="compositionally biased region" description="Basic residues" evidence="5">
    <location>
        <begin position="487"/>
        <end position="503"/>
    </location>
</feature>
<feature type="compositionally biased region" description="Basic residues" evidence="5">
    <location>
        <begin position="936"/>
        <end position="946"/>
    </location>
</feature>
<evidence type="ECO:0000256" key="5">
    <source>
        <dbReference type="SAM" id="MobiDB-lite"/>
    </source>
</evidence>
<feature type="compositionally biased region" description="Low complexity" evidence="5">
    <location>
        <begin position="1109"/>
        <end position="1124"/>
    </location>
</feature>
<feature type="region of interest" description="Disordered" evidence="5">
    <location>
        <begin position="553"/>
        <end position="581"/>
    </location>
</feature>
<proteinExistence type="inferred from homology"/>
<dbReference type="SMART" id="SM00248">
    <property type="entry name" value="ANK"/>
    <property type="match status" value="5"/>
</dbReference>
<feature type="compositionally biased region" description="Basic and acidic residues" evidence="5">
    <location>
        <begin position="961"/>
        <end position="973"/>
    </location>
</feature>
<feature type="compositionally biased region" description="Low complexity" evidence="5">
    <location>
        <begin position="668"/>
        <end position="694"/>
    </location>
</feature>
<dbReference type="Proteomes" id="UP001627154">
    <property type="component" value="Unassembled WGS sequence"/>
</dbReference>
<feature type="region of interest" description="Disordered" evidence="5">
    <location>
        <begin position="475"/>
        <end position="528"/>
    </location>
</feature>
<feature type="compositionally biased region" description="Acidic residues" evidence="5">
    <location>
        <begin position="553"/>
        <end position="564"/>
    </location>
</feature>
<dbReference type="SUPFAM" id="SSF48403">
    <property type="entry name" value="Ankyrin repeat"/>
    <property type="match status" value="1"/>
</dbReference>
<dbReference type="PROSITE" id="PS50297">
    <property type="entry name" value="ANK_REP_REGION"/>
    <property type="match status" value="2"/>
</dbReference>
<reference evidence="6 7" key="1">
    <citation type="journal article" date="2024" name="bioRxiv">
        <title>A reference genome for Trichogramma kaykai: A tiny desert-dwelling parasitoid wasp with competing sex-ratio distorters.</title>
        <authorList>
            <person name="Culotta J."/>
            <person name="Lindsey A.R."/>
        </authorList>
    </citation>
    <scope>NUCLEOTIDE SEQUENCE [LARGE SCALE GENOMIC DNA]</scope>
    <source>
        <strain evidence="6 7">KSX58</strain>
    </source>
</reference>
<dbReference type="InterPro" id="IPR002110">
    <property type="entry name" value="Ankyrin_rpt"/>
</dbReference>
<keyword evidence="3 4" id="KW-0040">ANK repeat</keyword>
<feature type="compositionally biased region" description="Polar residues" evidence="5">
    <location>
        <begin position="748"/>
        <end position="767"/>
    </location>
</feature>
<comment type="caution">
    <text evidence="6">The sequence shown here is derived from an EMBL/GenBank/DDBJ whole genome shotgun (WGS) entry which is preliminary data.</text>
</comment>
<dbReference type="PROSITE" id="PS50088">
    <property type="entry name" value="ANK_REPEAT"/>
    <property type="match status" value="2"/>
</dbReference>
<dbReference type="AlphaFoldDB" id="A0ABD2VWN2"/>
<evidence type="ECO:0000256" key="1">
    <source>
        <dbReference type="ARBA" id="ARBA00005949"/>
    </source>
</evidence>
<feature type="region of interest" description="Disordered" evidence="5">
    <location>
        <begin position="887"/>
        <end position="986"/>
    </location>
</feature>
<dbReference type="Gene3D" id="1.25.40.20">
    <property type="entry name" value="Ankyrin repeat-containing domain"/>
    <property type="match status" value="1"/>
</dbReference>
<feature type="repeat" description="ANK" evidence="4">
    <location>
        <begin position="186"/>
        <end position="214"/>
    </location>
</feature>
<dbReference type="InterPro" id="IPR036770">
    <property type="entry name" value="Ankyrin_rpt-contain_sf"/>
</dbReference>
<protein>
    <submittedName>
        <fullName evidence="6">Uncharacterized protein</fullName>
    </submittedName>
</protein>
<feature type="compositionally biased region" description="Polar residues" evidence="5">
    <location>
        <begin position="1152"/>
        <end position="1165"/>
    </location>
</feature>
<sequence>MSLSTKQLKDLLEKIDLAIEEERDEFLRRLDSMDRISANLRDIFPKEDIEYLLLDSVKKMHKDRSYCLRNSFIDFVLLTGYKDEPELDKDGKPLWRRATPLHRVARRRCNDFSILFQIVNTRVIPQLFRIYDRFDVNYTDETGLSHFHVACQFGQYEIVEKFLESGQVHPDCLPRSESDARYIYPPLHLALAYNRKKVAELLLRGGADPNLANEEGSTPLHVICQRKYDDDTTRLFFEICDDVRKTVRVDALDKSGRTPLRLAVANLLPNTVQVLFDRGADLSTFVFPTKIDFGEKFKANHRQIFEFGLASSLLIIVERLEKRGYELYQRDALTIMSLFAHNGVLEWSADLEKSWCDDERFATGAKRTTIAPSLSLYDLIQLRPEKAAKLLTCKDYLEIARSDDYWCLPKRKNCDLYLCEIMCRRFFRRWALNHFLELTRCELPILCCELPRKDATSLANSSILDDSGVSLKEDLPELPTGNLSHTAAHHRISVRPKNRRPPRRTTPAADATTAVPTTPTTPTTTAPASLTTANLLGESFAASSTSIDALDSLEEVSPTEEEEVAVPMTTTNTTPSTPTTPVVVTPIVVAAVEPSKPIPILRKSSSRISRNSDVFEELDHQKVTLRPKQQQQQTAACSPDSLESTTNLDSRSSADVLDDATKPPRPTPRSSSTSSDKSPARRSSAASNRLSKSPDSLESGSPMEWLAKSSNEGLFDMMDKDAVSAGKPIPARRSLLGPPLPVSKSQERVCSNTGSKSDSLEALNNSDDSMERRQQHRHSSSGSIAFDLRPRRGQHGQHSKLMSKSTECFDTMIASAEQQQHMLQQQSIVKIDEKRKRASCSEVNLSRGGRFPAKLLSAESFEKFSAEASSDKLLLPVSLRRASGGGIVTTTNNSISNNNNNNNNGSGSSNKRMAHSSESSDNLELDDNCKLENRRRSTPKRLSRLRKNSESSELGSTDTLDSERRNHTMKSSDSDETLDSLEKDLLEPVLPVVSSRKSKEEDELQSIQQQQQCDNNSMVAVVERRDDNADETADTKVGAFWRRKTSSSGNQVVESNKDDKADLDIHQLGGYLLAGNKIHENGNNESKEDTTSPALVYAKKKQMQAMHLQQQQQQHQQQQQVQQPSGGGGGGGSEEQTKNNQLTNKSDEEVQNMLNGNISEVTTDTRSFKEKLIMFEKLGK</sequence>
<feature type="compositionally biased region" description="Low complexity" evidence="5">
    <location>
        <begin position="892"/>
        <end position="920"/>
    </location>
</feature>
<comment type="similarity">
    <text evidence="1">Belongs to the ankyrin SOCS box (ASB) family.</text>
</comment>
<name>A0ABD2VWN2_9HYME</name>
<dbReference type="Pfam" id="PF12796">
    <property type="entry name" value="Ank_2"/>
    <property type="match status" value="1"/>
</dbReference>
<evidence type="ECO:0000256" key="4">
    <source>
        <dbReference type="PROSITE-ProRule" id="PRU00023"/>
    </source>
</evidence>
<feature type="region of interest" description="Disordered" evidence="5">
    <location>
        <begin position="1101"/>
        <end position="1168"/>
    </location>
</feature>
<accession>A0ABD2VWN2</accession>
<dbReference type="EMBL" id="JBJJXI010000166">
    <property type="protein sequence ID" value="KAL3385003.1"/>
    <property type="molecule type" value="Genomic_DNA"/>
</dbReference>